<dbReference type="EMBL" id="CP003108">
    <property type="protein sequence ID" value="AET69136.1"/>
    <property type="molecule type" value="Genomic_DNA"/>
</dbReference>
<name>G7WIR2_DESOD</name>
<dbReference type="HOGENOM" id="CLU_1537618_0_0_9"/>
<proteinExistence type="predicted"/>
<dbReference type="PATRIC" id="fig|768706.3.peg.3693"/>
<dbReference type="KEGG" id="dor:Desor_3658"/>
<evidence type="ECO:0000313" key="2">
    <source>
        <dbReference type="Proteomes" id="UP000006346"/>
    </source>
</evidence>
<sequence>MIGDHGDLHPDLSNPRIRNNPRDTGIFVYVPLAPTVSEPHQALSPKDLQIRVMALRNRLNKKYNLHFEIVNDETGIVCIEDSSEIEFTQFLFHFCNYHQGIYLDWLSFPSHQLRKGIGSFCVNWLQDFAGDFGIKFIVLGSVAEARGFWIKMGFRLLQSEELDNFPGYQGRYRH</sequence>
<dbReference type="RefSeq" id="WP_014185944.1">
    <property type="nucleotide sequence ID" value="NC_016584.1"/>
</dbReference>
<evidence type="ECO:0000313" key="1">
    <source>
        <dbReference type="EMBL" id="AET69136.1"/>
    </source>
</evidence>
<reference evidence="2" key="1">
    <citation type="submission" date="2011-11" db="EMBL/GenBank/DDBJ databases">
        <title>Complete sequence of Desulfosporosinus orientis DSM 765.</title>
        <authorList>
            <person name="Lucas S."/>
            <person name="Han J."/>
            <person name="Lapidus A."/>
            <person name="Cheng J.-F."/>
            <person name="Goodwin L."/>
            <person name="Pitluck S."/>
            <person name="Peters L."/>
            <person name="Ovchinnikova G."/>
            <person name="Teshima H."/>
            <person name="Detter J.C."/>
            <person name="Han C."/>
            <person name="Tapia R."/>
            <person name="Land M."/>
            <person name="Hauser L."/>
            <person name="Kyrpides N."/>
            <person name="Ivanova N."/>
            <person name="Pagani I."/>
            <person name="Pester M."/>
            <person name="Spring S."/>
            <person name="Ollivier B."/>
            <person name="Rattei T."/>
            <person name="Klenk H.-P."/>
            <person name="Wagner M."/>
            <person name="Loy A."/>
            <person name="Woyke T."/>
        </authorList>
    </citation>
    <scope>NUCLEOTIDE SEQUENCE [LARGE SCALE GENOMIC DNA]</scope>
    <source>
        <strain evidence="2">ATCC 19365 / DSM 765 / NCIMB 8382 / VKM B-1628</strain>
    </source>
</reference>
<reference evidence="1 2" key="2">
    <citation type="journal article" date="2012" name="J. Bacteriol.">
        <title>Complete genome sequences of Desulfosporosinus orientis DSM765T, Desulfosporosinus youngiae DSM17734T, Desulfosporosinus meridiei DSM13257T, and Desulfosporosinus acidiphilus DSM22704T.</title>
        <authorList>
            <person name="Pester M."/>
            <person name="Brambilla E."/>
            <person name="Alazard D."/>
            <person name="Rattei T."/>
            <person name="Weinmaier T."/>
            <person name="Han J."/>
            <person name="Lucas S."/>
            <person name="Lapidus A."/>
            <person name="Cheng J.F."/>
            <person name="Goodwin L."/>
            <person name="Pitluck S."/>
            <person name="Peters L."/>
            <person name="Ovchinnikova G."/>
            <person name="Teshima H."/>
            <person name="Detter J.C."/>
            <person name="Han C.S."/>
            <person name="Tapia R."/>
            <person name="Land M.L."/>
            <person name="Hauser L."/>
            <person name="Kyrpides N.C."/>
            <person name="Ivanova N.N."/>
            <person name="Pagani I."/>
            <person name="Huntmann M."/>
            <person name="Wei C.L."/>
            <person name="Davenport K.W."/>
            <person name="Daligault H."/>
            <person name="Chain P.S."/>
            <person name="Chen A."/>
            <person name="Mavromatis K."/>
            <person name="Markowitz V."/>
            <person name="Szeto E."/>
            <person name="Mikhailova N."/>
            <person name="Pati A."/>
            <person name="Wagner M."/>
            <person name="Woyke T."/>
            <person name="Ollivier B."/>
            <person name="Klenk H.P."/>
            <person name="Spring S."/>
            <person name="Loy A."/>
        </authorList>
    </citation>
    <scope>NUCLEOTIDE SEQUENCE [LARGE SCALE GENOMIC DNA]</scope>
    <source>
        <strain evidence="2">ATCC 19365 / DSM 765 / NCIMB 8382 / VKM B-1628</strain>
    </source>
</reference>
<evidence type="ECO:0008006" key="3">
    <source>
        <dbReference type="Google" id="ProtNLM"/>
    </source>
</evidence>
<protein>
    <recommendedName>
        <fullName evidence="3">Acetyltransferase (GNAT) family protein</fullName>
    </recommendedName>
</protein>
<gene>
    <name evidence="1" type="ordered locus">Desor_3658</name>
</gene>
<dbReference type="Gene3D" id="3.40.630.30">
    <property type="match status" value="1"/>
</dbReference>
<organism evidence="1 2">
    <name type="scientific">Desulfosporosinus orientis (strain ATCC 19365 / DSM 765 / NCIMB 8382 / VKM B-1628 / Singapore I)</name>
    <name type="common">Desulfotomaculum orientis</name>
    <dbReference type="NCBI Taxonomy" id="768706"/>
    <lineage>
        <taxon>Bacteria</taxon>
        <taxon>Bacillati</taxon>
        <taxon>Bacillota</taxon>
        <taxon>Clostridia</taxon>
        <taxon>Eubacteriales</taxon>
        <taxon>Desulfitobacteriaceae</taxon>
        <taxon>Desulfosporosinus</taxon>
    </lineage>
</organism>
<dbReference type="OrthoDB" id="1796540at2"/>
<dbReference type="eggNOG" id="COG0456">
    <property type="taxonomic scope" value="Bacteria"/>
</dbReference>
<keyword evidence="2" id="KW-1185">Reference proteome</keyword>
<dbReference type="STRING" id="768706.Desor_3658"/>
<dbReference type="SUPFAM" id="SSF55729">
    <property type="entry name" value="Acyl-CoA N-acyltransferases (Nat)"/>
    <property type="match status" value="1"/>
</dbReference>
<dbReference type="AlphaFoldDB" id="G7WIR2"/>
<dbReference type="InterPro" id="IPR016181">
    <property type="entry name" value="Acyl_CoA_acyltransferase"/>
</dbReference>
<accession>G7WIR2</accession>
<dbReference type="Proteomes" id="UP000006346">
    <property type="component" value="Chromosome"/>
</dbReference>